<sequence length="81" mass="8981">MDIWADKGVFSITRCNPKTGKVGFPYCIKPTTDQRGPWEEQGDIAYVHEAVKGSCTEIVTALGLAQDGDRWKLAEISNLPR</sequence>
<organism evidence="1 2">
    <name type="scientific">Stachybotrys chartarum (strain CBS 109288 / IBT 7711)</name>
    <name type="common">Toxic black mold</name>
    <name type="synonym">Stilbospora chartarum</name>
    <dbReference type="NCBI Taxonomy" id="1280523"/>
    <lineage>
        <taxon>Eukaryota</taxon>
        <taxon>Fungi</taxon>
        <taxon>Dikarya</taxon>
        <taxon>Ascomycota</taxon>
        <taxon>Pezizomycotina</taxon>
        <taxon>Sordariomycetes</taxon>
        <taxon>Hypocreomycetidae</taxon>
        <taxon>Hypocreales</taxon>
        <taxon>Stachybotryaceae</taxon>
        <taxon>Stachybotrys</taxon>
    </lineage>
</organism>
<dbReference type="Proteomes" id="UP000028045">
    <property type="component" value="Unassembled WGS sequence"/>
</dbReference>
<dbReference type="HOGENOM" id="CLU_2575414_0_0_1"/>
<accession>A0A084B8M4</accession>
<evidence type="ECO:0000313" key="1">
    <source>
        <dbReference type="EMBL" id="KEY73903.1"/>
    </source>
</evidence>
<protein>
    <submittedName>
        <fullName evidence="1">Uncharacterized protein</fullName>
    </submittedName>
</protein>
<dbReference type="EMBL" id="KL647710">
    <property type="protein sequence ID" value="KEY73903.1"/>
    <property type="molecule type" value="Genomic_DNA"/>
</dbReference>
<keyword evidence="2" id="KW-1185">Reference proteome</keyword>
<proteinExistence type="predicted"/>
<reference evidence="1 2" key="1">
    <citation type="journal article" date="2014" name="BMC Genomics">
        <title>Comparative genome sequencing reveals chemotype-specific gene clusters in the toxigenic black mold Stachybotrys.</title>
        <authorList>
            <person name="Semeiks J."/>
            <person name="Borek D."/>
            <person name="Otwinowski Z."/>
            <person name="Grishin N.V."/>
        </authorList>
    </citation>
    <scope>NUCLEOTIDE SEQUENCE [LARGE SCALE GENOMIC DNA]</scope>
    <source>
        <strain evidence="2">CBS 109288 / IBT 7711</strain>
    </source>
</reference>
<name>A0A084B8M4_STACB</name>
<dbReference type="OrthoDB" id="420606at2759"/>
<evidence type="ECO:0000313" key="2">
    <source>
        <dbReference type="Proteomes" id="UP000028045"/>
    </source>
</evidence>
<dbReference type="AlphaFoldDB" id="A0A084B8M4"/>
<gene>
    <name evidence="1" type="ORF">S7711_11007</name>
</gene>